<accession>A0AAC9HLF7</accession>
<dbReference type="HAMAP" id="MF_00089">
    <property type="entry name" value="ThiC"/>
    <property type="match status" value="1"/>
</dbReference>
<feature type="compositionally biased region" description="Polar residues" evidence="11">
    <location>
        <begin position="11"/>
        <end position="36"/>
    </location>
</feature>
<keyword evidence="14" id="KW-1185">Reference proteome</keyword>
<feature type="binding site" evidence="10">
    <location>
        <position position="267"/>
    </location>
    <ligand>
        <name>substrate</name>
    </ligand>
</feature>
<dbReference type="GO" id="GO:0051539">
    <property type="term" value="F:4 iron, 4 sulfur cluster binding"/>
    <property type="evidence" value="ECO:0007669"/>
    <property type="project" value="UniProtKB-KW"/>
</dbReference>
<dbReference type="GO" id="GO:0070284">
    <property type="term" value="F:phosphomethylpyrimidine synthase activity"/>
    <property type="evidence" value="ECO:0007669"/>
    <property type="project" value="UniProtKB-EC"/>
</dbReference>
<feature type="binding site" evidence="10">
    <location>
        <begin position="328"/>
        <end position="331"/>
    </location>
    <ligand>
        <name>substrate</name>
    </ligand>
</feature>
<keyword evidence="4 10" id="KW-0479">Metal-binding</keyword>
<dbReference type="GO" id="GO:0009228">
    <property type="term" value="P:thiamine biosynthetic process"/>
    <property type="evidence" value="ECO:0007669"/>
    <property type="project" value="UniProtKB-UniRule"/>
</dbReference>
<evidence type="ECO:0000256" key="10">
    <source>
        <dbReference type="HAMAP-Rule" id="MF_00089"/>
    </source>
</evidence>
<dbReference type="Gene3D" id="3.20.20.540">
    <property type="entry name" value="Radical SAM ThiC family, central domain"/>
    <property type="match status" value="1"/>
</dbReference>
<evidence type="ECO:0000256" key="2">
    <source>
        <dbReference type="ARBA" id="ARBA00022485"/>
    </source>
</evidence>
<feature type="binding site" evidence="10">
    <location>
        <position position="394"/>
    </location>
    <ligand>
        <name>substrate</name>
    </ligand>
</feature>
<dbReference type="InterPro" id="IPR025747">
    <property type="entry name" value="ThiC-associated_dom"/>
</dbReference>
<dbReference type="NCBIfam" id="TIGR00190">
    <property type="entry name" value="thiC"/>
    <property type="match status" value="1"/>
</dbReference>
<evidence type="ECO:0000256" key="9">
    <source>
        <dbReference type="ARBA" id="ARBA00023239"/>
    </source>
</evidence>
<dbReference type="RefSeq" id="WP_084642423.1">
    <property type="nucleotide sequence ID" value="NZ_CP014859.1"/>
</dbReference>
<evidence type="ECO:0000256" key="8">
    <source>
        <dbReference type="ARBA" id="ARBA00023014"/>
    </source>
</evidence>
<feature type="binding site" evidence="10">
    <location>
        <position position="371"/>
    </location>
    <ligand>
        <name>Zn(2+)</name>
        <dbReference type="ChEBI" id="CHEBI:29105"/>
    </ligand>
</feature>
<dbReference type="SFLD" id="SFLDS00113">
    <property type="entry name" value="Radical_SAM_Phosphomethylpyrim"/>
    <property type="match status" value="1"/>
</dbReference>
<dbReference type="InterPro" id="IPR037509">
    <property type="entry name" value="ThiC"/>
</dbReference>
<dbReference type="PANTHER" id="PTHR30557">
    <property type="entry name" value="THIAMINE BIOSYNTHESIS PROTEIN THIC"/>
    <property type="match status" value="1"/>
</dbReference>
<dbReference type="GO" id="GO:0005829">
    <property type="term" value="C:cytosol"/>
    <property type="evidence" value="ECO:0007669"/>
    <property type="project" value="TreeGrafter"/>
</dbReference>
<dbReference type="NCBIfam" id="NF009895">
    <property type="entry name" value="PRK13352.1"/>
    <property type="match status" value="1"/>
</dbReference>
<evidence type="ECO:0000256" key="3">
    <source>
        <dbReference type="ARBA" id="ARBA00022691"/>
    </source>
</evidence>
<name>A0AAC9HLF7_9PSEU</name>
<proteinExistence type="inferred from homology"/>
<feature type="domain" description="ThiC-associated" evidence="12">
    <location>
        <begin position="36"/>
        <end position="99"/>
    </location>
</feature>
<dbReference type="AlphaFoldDB" id="A0AAC9HLF7"/>
<feature type="binding site" evidence="10">
    <location>
        <position position="367"/>
    </location>
    <ligand>
        <name>substrate</name>
    </ligand>
</feature>
<feature type="binding site" evidence="10">
    <location>
        <position position="523"/>
    </location>
    <ligand>
        <name>[4Fe-4S] cluster</name>
        <dbReference type="ChEBI" id="CHEBI:49883"/>
        <note>4Fe-4S-S-AdoMet</note>
    </ligand>
</feature>
<comment type="similarity">
    <text evidence="10">Belongs to the ThiC family.</text>
</comment>
<comment type="catalytic activity">
    <reaction evidence="10">
        <text>5-amino-1-(5-phospho-beta-D-ribosyl)imidazole + S-adenosyl-L-methionine = 4-amino-2-methyl-5-(phosphooxymethyl)pyrimidine + CO + 5'-deoxyadenosine + formate + L-methionine + 3 H(+)</text>
        <dbReference type="Rhea" id="RHEA:24840"/>
        <dbReference type="ChEBI" id="CHEBI:15378"/>
        <dbReference type="ChEBI" id="CHEBI:15740"/>
        <dbReference type="ChEBI" id="CHEBI:17245"/>
        <dbReference type="ChEBI" id="CHEBI:17319"/>
        <dbReference type="ChEBI" id="CHEBI:57844"/>
        <dbReference type="ChEBI" id="CHEBI:58354"/>
        <dbReference type="ChEBI" id="CHEBI:59789"/>
        <dbReference type="ChEBI" id="CHEBI:137981"/>
        <dbReference type="EC" id="4.1.99.17"/>
    </reaction>
</comment>
<dbReference type="GO" id="GO:0008270">
    <property type="term" value="F:zinc ion binding"/>
    <property type="evidence" value="ECO:0007669"/>
    <property type="project" value="UniProtKB-UniRule"/>
</dbReference>
<evidence type="ECO:0000313" key="14">
    <source>
        <dbReference type="Proteomes" id="UP000095210"/>
    </source>
</evidence>
<comment type="pathway">
    <text evidence="10">Cofactor biosynthesis; thiamine diphosphate biosynthesis.</text>
</comment>
<keyword evidence="2 10" id="KW-0004">4Fe-4S</keyword>
<evidence type="ECO:0000256" key="4">
    <source>
        <dbReference type="ARBA" id="ARBA00022723"/>
    </source>
</evidence>
<dbReference type="PANTHER" id="PTHR30557:SF1">
    <property type="entry name" value="PHOSPHOMETHYLPYRIMIDINE SYNTHASE, CHLOROPLASTIC"/>
    <property type="match status" value="1"/>
</dbReference>
<comment type="function">
    <text evidence="1 10">Catalyzes the synthesis of the hydroxymethylpyrimidine phosphate (HMP-P) moiety of thiamine from aminoimidazole ribotide (AIR) in a radical S-adenosyl-L-methionine (SAM)-dependent reaction.</text>
</comment>
<dbReference type="SFLD" id="SFLDG01114">
    <property type="entry name" value="phosphomethylpyrimidine_syntha"/>
    <property type="match status" value="1"/>
</dbReference>
<organism evidence="13 14">
    <name type="scientific">Actinoalloteichus hymeniacidonis</name>
    <dbReference type="NCBI Taxonomy" id="340345"/>
    <lineage>
        <taxon>Bacteria</taxon>
        <taxon>Bacillati</taxon>
        <taxon>Actinomycetota</taxon>
        <taxon>Actinomycetes</taxon>
        <taxon>Pseudonocardiales</taxon>
        <taxon>Pseudonocardiaceae</taxon>
        <taxon>Actinoalloteichus</taxon>
    </lineage>
</organism>
<dbReference type="NCBIfam" id="NF006763">
    <property type="entry name" value="PRK09284.1"/>
    <property type="match status" value="1"/>
</dbReference>
<dbReference type="InterPro" id="IPR002817">
    <property type="entry name" value="ThiC/BzaA/B"/>
</dbReference>
<feature type="binding site" evidence="10">
    <location>
        <position position="173"/>
    </location>
    <ligand>
        <name>substrate</name>
    </ligand>
</feature>
<dbReference type="FunFam" id="3.20.20.540:FF:000001">
    <property type="entry name" value="Phosphomethylpyrimidine synthase"/>
    <property type="match status" value="1"/>
</dbReference>
<dbReference type="SFLD" id="SFLDF00407">
    <property type="entry name" value="phosphomethylpyrimidine_syntha"/>
    <property type="match status" value="1"/>
</dbReference>
<keyword evidence="8 10" id="KW-0411">Iron-sulfur</keyword>
<reference evidence="14" key="1">
    <citation type="submission" date="2016-03" db="EMBL/GenBank/DDBJ databases">
        <title>Complete genome sequence of the type strain Actinoalloteichus hymeniacidonis DSM 45092.</title>
        <authorList>
            <person name="Schaffert L."/>
            <person name="Albersmeier A."/>
            <person name="Winkler A."/>
            <person name="Kalinowski J."/>
            <person name="Zotchev S."/>
            <person name="Ruckert C."/>
        </authorList>
    </citation>
    <scope>NUCLEOTIDE SEQUENCE [LARGE SCALE GENOMIC DNA]</scope>
    <source>
        <strain evidence="14">HPA177(T) (DSM 45092(T))</strain>
    </source>
</reference>
<dbReference type="Pfam" id="PF13667">
    <property type="entry name" value="ThiC-associated"/>
    <property type="match status" value="1"/>
</dbReference>
<keyword evidence="7 10" id="KW-0408">Iron</keyword>
<dbReference type="Gene3D" id="6.10.250.620">
    <property type="match status" value="1"/>
</dbReference>
<feature type="binding site" evidence="10">
    <location>
        <begin position="287"/>
        <end position="289"/>
    </location>
    <ligand>
        <name>substrate</name>
    </ligand>
</feature>
<comment type="cofactor">
    <cofactor evidence="10">
        <name>[4Fe-4S] cluster</name>
        <dbReference type="ChEBI" id="CHEBI:49883"/>
    </cofactor>
    <text evidence="10">Binds 1 [4Fe-4S] cluster per subunit. The cluster is coordinated with 3 cysteines and an exchangeable S-adenosyl-L-methionine.</text>
</comment>
<feature type="region of interest" description="Disordered" evidence="11">
    <location>
        <begin position="1"/>
        <end position="38"/>
    </location>
</feature>
<dbReference type="Proteomes" id="UP000095210">
    <property type="component" value="Chromosome"/>
</dbReference>
<evidence type="ECO:0000256" key="11">
    <source>
        <dbReference type="SAM" id="MobiDB-lite"/>
    </source>
</evidence>
<dbReference type="EMBL" id="CP014859">
    <property type="protein sequence ID" value="AOS61248.1"/>
    <property type="molecule type" value="Genomic_DNA"/>
</dbReference>
<keyword evidence="5 10" id="KW-0862">Zinc</keyword>
<evidence type="ECO:0000256" key="6">
    <source>
        <dbReference type="ARBA" id="ARBA00022977"/>
    </source>
</evidence>
<gene>
    <name evidence="10" type="primary">thiC</name>
    <name evidence="13" type="ORF">TL08_02050</name>
</gene>
<feature type="binding site" evidence="10">
    <location>
        <position position="202"/>
    </location>
    <ligand>
        <name>substrate</name>
    </ligand>
</feature>
<dbReference type="KEGG" id="ahm:TL08_02050"/>
<evidence type="ECO:0000256" key="1">
    <source>
        <dbReference type="ARBA" id="ARBA00003175"/>
    </source>
</evidence>
<feature type="binding site" evidence="10">
    <location>
        <position position="435"/>
    </location>
    <ligand>
        <name>Zn(2+)</name>
        <dbReference type="ChEBI" id="CHEBI:29105"/>
    </ligand>
</feature>
<keyword evidence="9 10" id="KW-0456">Lyase</keyword>
<feature type="binding site" evidence="10">
    <location>
        <position position="231"/>
    </location>
    <ligand>
        <name>substrate</name>
    </ligand>
</feature>
<evidence type="ECO:0000256" key="7">
    <source>
        <dbReference type="ARBA" id="ARBA00023004"/>
    </source>
</evidence>
<sequence>MSASSAAAADSPQQDRPTSGSSGDAITNSAVTTGPISGSRKVYLDTPAGLQVPRRRVSLTDGTHFDVYDTSGPYTHENPDIDLERGLPALRADWIAERAAAAPPGSATTQFGLAKAGIITKEMEFIAAREGVQAELVRAEVARGRAVIPVNRRHPESEPMIIGKQFLVKINANIGNSAVSSSIADEVDKMVWATRWGADTVMDLSTGKRIHETREWILRNSPVPIGTVPIYQALEKVGGDPTALSWEVYRDTVIEQAEQGVDYMTVHAGVLLRYVPLTARRVTGIVSRGGSIMAAWCLAHHRESFLYTHFDELCEILRDYDITFSLGDGLRPGSIADANDEAQFAELRTLGELTARAREFDVQVMIEGPGHVPMHKIVENVRLEEELCGEAPFYTLGPLATDIAPAYDHITSAIGAAMIAQAGTAMLCYVTPKEHLGLPDRDDVKTGVITYKIAAHSADLAKGHPHAQQRDDALSKARFEFRWIDQFNLSLDPDTARSFHDETLPAEPAKTAHFCSMCGPKFCSMKITQDVRKYAEEHGLTSPEAIEAGMQSKAAEFTERGGRVYLPVVGS</sequence>
<evidence type="ECO:0000259" key="12">
    <source>
        <dbReference type="Pfam" id="PF13667"/>
    </source>
</evidence>
<dbReference type="EC" id="4.1.99.17" evidence="10"/>
<evidence type="ECO:0000313" key="13">
    <source>
        <dbReference type="EMBL" id="AOS61248.1"/>
    </source>
</evidence>
<protein>
    <recommendedName>
        <fullName evidence="10">Phosphomethylpyrimidine synthase</fullName>
        <ecNumber evidence="10">4.1.99.17</ecNumber>
    </recommendedName>
    <alternativeName>
        <fullName evidence="10">Hydroxymethylpyrimidine phosphate synthase</fullName>
        <shortName evidence="10">HMP-P synthase</shortName>
        <shortName evidence="10">HMP-phosphate synthase</shortName>
        <shortName evidence="10">HMPP synthase</shortName>
    </alternativeName>
    <alternativeName>
        <fullName evidence="10">Thiamine biosynthesis protein ThiC</fullName>
    </alternativeName>
</protein>
<feature type="binding site" evidence="10">
    <location>
        <position position="518"/>
    </location>
    <ligand>
        <name>[4Fe-4S] cluster</name>
        <dbReference type="ChEBI" id="CHEBI:49883"/>
        <note>4Fe-4S-S-AdoMet</note>
    </ligand>
</feature>
<dbReference type="Pfam" id="PF01964">
    <property type="entry name" value="ThiC_Rad_SAM"/>
    <property type="match status" value="1"/>
</dbReference>
<feature type="binding site" evidence="10">
    <location>
        <position position="515"/>
    </location>
    <ligand>
        <name>[4Fe-4S] cluster</name>
        <dbReference type="ChEBI" id="CHEBI:49883"/>
        <note>4Fe-4S-S-AdoMet</note>
    </ligand>
</feature>
<dbReference type="GO" id="GO:0009229">
    <property type="term" value="P:thiamine diphosphate biosynthetic process"/>
    <property type="evidence" value="ECO:0007669"/>
    <property type="project" value="UniProtKB-UniRule"/>
</dbReference>
<keyword evidence="3 10" id="KW-0949">S-adenosyl-L-methionine</keyword>
<evidence type="ECO:0000256" key="5">
    <source>
        <dbReference type="ARBA" id="ARBA00022833"/>
    </source>
</evidence>
<keyword evidence="6 10" id="KW-0784">Thiamine biosynthesis</keyword>
<dbReference type="InterPro" id="IPR038521">
    <property type="entry name" value="ThiC/Bza_core_dom"/>
</dbReference>